<sequence>MGGVRFQAIKRVSGGTSILPGVICITSVVSRI</sequence>
<keyword evidence="1" id="KW-1185">Reference proteome</keyword>
<dbReference type="Proteomes" id="UP000036681">
    <property type="component" value="Unplaced"/>
</dbReference>
<dbReference type="WBParaSite" id="ALUE_0001982401-mRNA-1">
    <property type="protein sequence ID" value="ALUE_0001982401-mRNA-1"/>
    <property type="gene ID" value="ALUE_0001982401"/>
</dbReference>
<reference evidence="2" key="1">
    <citation type="submission" date="2017-02" db="UniProtKB">
        <authorList>
            <consortium name="WormBaseParasite"/>
        </authorList>
    </citation>
    <scope>IDENTIFICATION</scope>
</reference>
<accession>A0A0M3IM46</accession>
<dbReference type="AlphaFoldDB" id="A0A0M3IM46"/>
<name>A0A0M3IM46_ASCLU</name>
<proteinExistence type="predicted"/>
<evidence type="ECO:0000313" key="2">
    <source>
        <dbReference type="WBParaSite" id="ALUE_0001982401-mRNA-1"/>
    </source>
</evidence>
<evidence type="ECO:0000313" key="1">
    <source>
        <dbReference type="Proteomes" id="UP000036681"/>
    </source>
</evidence>
<organism evidence="1 2">
    <name type="scientific">Ascaris lumbricoides</name>
    <name type="common">Giant roundworm</name>
    <dbReference type="NCBI Taxonomy" id="6252"/>
    <lineage>
        <taxon>Eukaryota</taxon>
        <taxon>Metazoa</taxon>
        <taxon>Ecdysozoa</taxon>
        <taxon>Nematoda</taxon>
        <taxon>Chromadorea</taxon>
        <taxon>Rhabditida</taxon>
        <taxon>Spirurina</taxon>
        <taxon>Ascaridomorpha</taxon>
        <taxon>Ascaridoidea</taxon>
        <taxon>Ascarididae</taxon>
        <taxon>Ascaris</taxon>
    </lineage>
</organism>
<protein>
    <submittedName>
        <fullName evidence="2">Uncharacterized protein</fullName>
    </submittedName>
</protein>